<proteinExistence type="predicted"/>
<organism evidence="1 2">
    <name type="scientific">Paeniroseomonas aquatica</name>
    <dbReference type="NCBI Taxonomy" id="373043"/>
    <lineage>
        <taxon>Bacteria</taxon>
        <taxon>Pseudomonadati</taxon>
        <taxon>Pseudomonadota</taxon>
        <taxon>Alphaproteobacteria</taxon>
        <taxon>Acetobacterales</taxon>
        <taxon>Acetobacteraceae</taxon>
        <taxon>Paeniroseomonas</taxon>
    </lineage>
</organism>
<dbReference type="EMBL" id="JAUFPN010000011">
    <property type="protein sequence ID" value="MDN3563018.1"/>
    <property type="molecule type" value="Genomic_DNA"/>
</dbReference>
<reference evidence="2" key="1">
    <citation type="journal article" date="2019" name="Int. J. Syst. Evol. Microbiol.">
        <title>The Global Catalogue of Microorganisms (GCM) 10K type strain sequencing project: providing services to taxonomists for standard genome sequencing and annotation.</title>
        <authorList>
            <consortium name="The Broad Institute Genomics Platform"/>
            <consortium name="The Broad Institute Genome Sequencing Center for Infectious Disease"/>
            <person name="Wu L."/>
            <person name="Ma J."/>
        </authorList>
    </citation>
    <scope>NUCLEOTIDE SEQUENCE [LARGE SCALE GENOMIC DNA]</scope>
    <source>
        <strain evidence="2">CECT 7131</strain>
    </source>
</reference>
<gene>
    <name evidence="1" type="ORF">QWZ14_01315</name>
</gene>
<dbReference type="InterPro" id="IPR012341">
    <property type="entry name" value="6hp_glycosidase-like_sf"/>
</dbReference>
<keyword evidence="2" id="KW-1185">Reference proteome</keyword>
<dbReference type="Proteomes" id="UP001529369">
    <property type="component" value="Unassembled WGS sequence"/>
</dbReference>
<dbReference type="RefSeq" id="WP_290314749.1">
    <property type="nucleotide sequence ID" value="NZ_JAUFPN010000011.1"/>
</dbReference>
<sequence length="52" mass="5731">MDRELIHPRKGVALLFSPPFDRTPLDPGYIKGYPPGIRENGLRAHLGSSPSC</sequence>
<dbReference type="Gene3D" id="1.50.10.10">
    <property type="match status" value="1"/>
</dbReference>
<protein>
    <submittedName>
        <fullName evidence="1">Uncharacterized protein</fullName>
    </submittedName>
</protein>
<evidence type="ECO:0000313" key="1">
    <source>
        <dbReference type="EMBL" id="MDN3563018.1"/>
    </source>
</evidence>
<evidence type="ECO:0000313" key="2">
    <source>
        <dbReference type="Proteomes" id="UP001529369"/>
    </source>
</evidence>
<accession>A0ABT7ZZW7</accession>
<name>A0ABT7ZZW7_9PROT</name>
<comment type="caution">
    <text evidence="1">The sequence shown here is derived from an EMBL/GenBank/DDBJ whole genome shotgun (WGS) entry which is preliminary data.</text>
</comment>